<keyword evidence="2" id="KW-0812">Transmembrane</keyword>
<dbReference type="Proteomes" id="UP000885826">
    <property type="component" value="Unassembled WGS sequence"/>
</dbReference>
<sequence length="312" mass="36149">MAKKRSKKQKKPGRFDDFPGFDPRGMEKTLSDLNRILEGKEFDSDEDLVQYLQEYLASYDPDRFQAKRSLDQAQELIYQAWELEGKERVELAYKALEISRDCADAYIILAEETARNKKEILRFYQQAVAAGRRALGEEVFKDSVGDFWSLLNTRPYMRALFGLAQSLWSLGKRRDAIEHYYELLRLNPTDNQGVRFVLITCLLVVGRDDDAKKLIDEYKNDPTATWAYSRALLLFRQKGASRKANALLKKALKVNHYVPEYLLKKKKFPRELPCMIGFGDENEAVDYAFDALSAWENTPGALKWLAENFNKL</sequence>
<evidence type="ECO:0000313" key="7">
    <source>
        <dbReference type="EMBL" id="HEC79555.1"/>
    </source>
</evidence>
<evidence type="ECO:0000256" key="4">
    <source>
        <dbReference type="ARBA" id="ARBA00023136"/>
    </source>
</evidence>
<evidence type="ECO:0000256" key="1">
    <source>
        <dbReference type="ARBA" id="ARBA00004141"/>
    </source>
</evidence>
<dbReference type="GO" id="GO:0016020">
    <property type="term" value="C:membrane"/>
    <property type="evidence" value="ECO:0007669"/>
    <property type="project" value="UniProtKB-SubCell"/>
</dbReference>
<dbReference type="Gene3D" id="1.25.40.10">
    <property type="entry name" value="Tetratricopeptide repeat domain"/>
    <property type="match status" value="1"/>
</dbReference>
<proteinExistence type="predicted"/>
<evidence type="ECO:0000256" key="3">
    <source>
        <dbReference type="ARBA" id="ARBA00022989"/>
    </source>
</evidence>
<dbReference type="PROSITE" id="PS50005">
    <property type="entry name" value="TPR"/>
    <property type="match status" value="1"/>
</dbReference>
<organism evidence="7 8">
    <name type="scientific">candidate division WOR-3 bacterium</name>
    <dbReference type="NCBI Taxonomy" id="2052148"/>
    <lineage>
        <taxon>Bacteria</taxon>
        <taxon>Bacteria division WOR-3</taxon>
    </lineage>
</organism>
<dbReference type="InterPro" id="IPR019734">
    <property type="entry name" value="TPR_rpt"/>
</dbReference>
<feature type="compositionally biased region" description="Basic residues" evidence="6">
    <location>
        <begin position="1"/>
        <end position="12"/>
    </location>
</feature>
<protein>
    <recommendedName>
        <fullName evidence="9">Tetratricopeptide repeat protein</fullName>
    </recommendedName>
</protein>
<name>A0A9C9K146_UNCW3</name>
<keyword evidence="5" id="KW-0802">TPR repeat</keyword>
<comment type="caution">
    <text evidence="7">The sequence shown here is derived from an EMBL/GenBank/DDBJ whole genome shotgun (WGS) entry which is preliminary data.</text>
</comment>
<evidence type="ECO:0000256" key="6">
    <source>
        <dbReference type="SAM" id="MobiDB-lite"/>
    </source>
</evidence>
<feature type="region of interest" description="Disordered" evidence="6">
    <location>
        <begin position="1"/>
        <end position="26"/>
    </location>
</feature>
<dbReference type="AlphaFoldDB" id="A0A9C9K146"/>
<dbReference type="InterPro" id="IPR007311">
    <property type="entry name" value="ST7"/>
</dbReference>
<evidence type="ECO:0000256" key="5">
    <source>
        <dbReference type="PROSITE-ProRule" id="PRU00339"/>
    </source>
</evidence>
<keyword evidence="4" id="KW-0472">Membrane</keyword>
<dbReference type="SUPFAM" id="SSF48452">
    <property type="entry name" value="TPR-like"/>
    <property type="match status" value="1"/>
</dbReference>
<evidence type="ECO:0000313" key="8">
    <source>
        <dbReference type="Proteomes" id="UP000885826"/>
    </source>
</evidence>
<feature type="repeat" description="TPR" evidence="5">
    <location>
        <begin position="157"/>
        <end position="190"/>
    </location>
</feature>
<dbReference type="EMBL" id="DRIG01000108">
    <property type="protein sequence ID" value="HEC79555.1"/>
    <property type="molecule type" value="Genomic_DNA"/>
</dbReference>
<evidence type="ECO:0008006" key="9">
    <source>
        <dbReference type="Google" id="ProtNLM"/>
    </source>
</evidence>
<gene>
    <name evidence="7" type="ORF">ENI34_10540</name>
</gene>
<dbReference type="InterPro" id="IPR011990">
    <property type="entry name" value="TPR-like_helical_dom_sf"/>
</dbReference>
<comment type="subcellular location">
    <subcellularLocation>
        <location evidence="1">Membrane</location>
        <topology evidence="1">Multi-pass membrane protein</topology>
    </subcellularLocation>
</comment>
<dbReference type="PANTHER" id="PTHR12745:SF6">
    <property type="entry name" value="PROTEIN ST7 HOMOLOG"/>
    <property type="match status" value="1"/>
</dbReference>
<dbReference type="Pfam" id="PF04184">
    <property type="entry name" value="ST7"/>
    <property type="match status" value="1"/>
</dbReference>
<keyword evidence="3" id="KW-1133">Transmembrane helix</keyword>
<accession>A0A9C9K146</accession>
<evidence type="ECO:0000256" key="2">
    <source>
        <dbReference type="ARBA" id="ARBA00022692"/>
    </source>
</evidence>
<dbReference type="PANTHER" id="PTHR12745">
    <property type="entry name" value="SUPPRESSION OF TUMORIGENICITY 7"/>
    <property type="match status" value="1"/>
</dbReference>
<reference evidence="7" key="1">
    <citation type="journal article" date="2020" name="mSystems">
        <title>Genome- and Community-Level Interaction Insights into Carbon Utilization and Element Cycling Functions of Hydrothermarchaeota in Hydrothermal Sediment.</title>
        <authorList>
            <person name="Zhou Z."/>
            <person name="Liu Y."/>
            <person name="Xu W."/>
            <person name="Pan J."/>
            <person name="Luo Z.H."/>
            <person name="Li M."/>
        </authorList>
    </citation>
    <scope>NUCLEOTIDE SEQUENCE</scope>
    <source>
        <strain evidence="7">HyVt-388</strain>
    </source>
</reference>
<dbReference type="SMART" id="SM00028">
    <property type="entry name" value="TPR"/>
    <property type="match status" value="1"/>
</dbReference>